<comment type="caution">
    <text evidence="2">The sequence shown here is derived from an EMBL/GenBank/DDBJ whole genome shotgun (WGS) entry which is preliminary data.</text>
</comment>
<feature type="region of interest" description="Disordered" evidence="1">
    <location>
        <begin position="27"/>
        <end position="61"/>
    </location>
</feature>
<accession>A0AAW2TDS6</accession>
<dbReference type="AlphaFoldDB" id="A0AAW2TDS6"/>
<reference evidence="2" key="1">
    <citation type="submission" date="2020-06" db="EMBL/GenBank/DDBJ databases">
        <authorList>
            <person name="Li T."/>
            <person name="Hu X."/>
            <person name="Zhang T."/>
            <person name="Song X."/>
            <person name="Zhang H."/>
            <person name="Dai N."/>
            <person name="Sheng W."/>
            <person name="Hou X."/>
            <person name="Wei L."/>
        </authorList>
    </citation>
    <scope>NUCLEOTIDE SEQUENCE</scope>
    <source>
        <strain evidence="2">KEN1</strain>
        <tissue evidence="2">Leaf</tissue>
    </source>
</reference>
<proteinExistence type="predicted"/>
<evidence type="ECO:0000256" key="1">
    <source>
        <dbReference type="SAM" id="MobiDB-lite"/>
    </source>
</evidence>
<dbReference type="EMBL" id="JACGWN010000015">
    <property type="protein sequence ID" value="KAL0402634.1"/>
    <property type="molecule type" value="Genomic_DNA"/>
</dbReference>
<name>A0AAW2TDS6_9LAMI</name>
<reference evidence="2" key="2">
    <citation type="journal article" date="2024" name="Plant">
        <title>Genomic evolution and insights into agronomic trait innovations of Sesamum species.</title>
        <authorList>
            <person name="Miao H."/>
            <person name="Wang L."/>
            <person name="Qu L."/>
            <person name="Liu H."/>
            <person name="Sun Y."/>
            <person name="Le M."/>
            <person name="Wang Q."/>
            <person name="Wei S."/>
            <person name="Zheng Y."/>
            <person name="Lin W."/>
            <person name="Duan Y."/>
            <person name="Cao H."/>
            <person name="Xiong S."/>
            <person name="Wang X."/>
            <person name="Wei L."/>
            <person name="Li C."/>
            <person name="Ma Q."/>
            <person name="Ju M."/>
            <person name="Zhao R."/>
            <person name="Li G."/>
            <person name="Mu C."/>
            <person name="Tian Q."/>
            <person name="Mei H."/>
            <person name="Zhang T."/>
            <person name="Gao T."/>
            <person name="Zhang H."/>
        </authorList>
    </citation>
    <scope>NUCLEOTIDE SEQUENCE</scope>
    <source>
        <strain evidence="2">KEN1</strain>
    </source>
</reference>
<protein>
    <submittedName>
        <fullName evidence="2">Uncharacterized protein</fullName>
    </submittedName>
</protein>
<sequence>MPTTGHRCCKCPAVAINTIALKKDPPTEWTVVQRRSKNNSKHQQPAEIEQQLETPPADNDK</sequence>
<gene>
    <name evidence="2" type="ORF">Slati_4293300</name>
</gene>
<evidence type="ECO:0000313" key="2">
    <source>
        <dbReference type="EMBL" id="KAL0402634.1"/>
    </source>
</evidence>
<organism evidence="2">
    <name type="scientific">Sesamum latifolium</name>
    <dbReference type="NCBI Taxonomy" id="2727402"/>
    <lineage>
        <taxon>Eukaryota</taxon>
        <taxon>Viridiplantae</taxon>
        <taxon>Streptophyta</taxon>
        <taxon>Embryophyta</taxon>
        <taxon>Tracheophyta</taxon>
        <taxon>Spermatophyta</taxon>
        <taxon>Magnoliopsida</taxon>
        <taxon>eudicotyledons</taxon>
        <taxon>Gunneridae</taxon>
        <taxon>Pentapetalae</taxon>
        <taxon>asterids</taxon>
        <taxon>lamiids</taxon>
        <taxon>Lamiales</taxon>
        <taxon>Pedaliaceae</taxon>
        <taxon>Sesamum</taxon>
    </lineage>
</organism>